<proteinExistence type="inferred from homology"/>
<dbReference type="InterPro" id="IPR005790">
    <property type="entry name" value="DNA_polIII_delta"/>
</dbReference>
<keyword evidence="3" id="KW-0548">Nucleotidyltransferase</keyword>
<evidence type="ECO:0000256" key="5">
    <source>
        <dbReference type="ARBA" id="ARBA00022932"/>
    </source>
</evidence>
<comment type="catalytic activity">
    <reaction evidence="7">
        <text>DNA(n) + a 2'-deoxyribonucleoside 5'-triphosphate = DNA(n+1) + diphosphate</text>
        <dbReference type="Rhea" id="RHEA:22508"/>
        <dbReference type="Rhea" id="RHEA-COMP:17339"/>
        <dbReference type="Rhea" id="RHEA-COMP:17340"/>
        <dbReference type="ChEBI" id="CHEBI:33019"/>
        <dbReference type="ChEBI" id="CHEBI:61560"/>
        <dbReference type="ChEBI" id="CHEBI:173112"/>
        <dbReference type="EC" id="2.7.7.7"/>
    </reaction>
</comment>
<dbReference type="PANTHER" id="PTHR34388:SF1">
    <property type="entry name" value="DNA POLYMERASE III SUBUNIT DELTA"/>
    <property type="match status" value="1"/>
</dbReference>
<sequence>MHITRKELAKRIKARDLPAALLCYGEEAFFHEEILTALRANYGGAGSWGYEVVDAALLDPAQLLASAGTLSFGGETKVTVLRSAHKLKKDQLQALERVASHPAKVREVLRDVLRVVVMMAEKELKATDNLLKWAKGQKITVCHLVSPKPSELTSWLKTQASSKGFSLDDRTVDFMIDLSAGNLMALAQMLTKIDLYRGEGDRVGLKDVEDLLHDSFEKGVYDCVRAVFARDRDRASRELHRVLRFDSREGMLQIIRALSREAFALLKYHELKGRVPSEEMAKELRLGSRRWLLSKEYPERARRWPAERLHRFLMRLAEVDLAVRTTGRDAEAMLEQVVIGNLAPTSVEEFDEVFL</sequence>
<evidence type="ECO:0000256" key="2">
    <source>
        <dbReference type="ARBA" id="ARBA00022679"/>
    </source>
</evidence>
<dbReference type="GO" id="GO:0009360">
    <property type="term" value="C:DNA polymerase III complex"/>
    <property type="evidence" value="ECO:0007669"/>
    <property type="project" value="TreeGrafter"/>
</dbReference>
<comment type="caution">
    <text evidence="9">The sequence shown here is derived from an EMBL/GenBank/DDBJ whole genome shotgun (WGS) entry which is preliminary data.</text>
</comment>
<evidence type="ECO:0000259" key="8">
    <source>
        <dbReference type="Pfam" id="PF21694"/>
    </source>
</evidence>
<reference evidence="9 10" key="1">
    <citation type="submission" date="2017-06" db="EMBL/GenBank/DDBJ databases">
        <title>Novel microbial phyla capable of carbon fixation and sulfur reduction in deep-sea sediments.</title>
        <authorList>
            <person name="Huang J."/>
            <person name="Baker B."/>
            <person name="Wang Y."/>
        </authorList>
    </citation>
    <scope>NUCLEOTIDE SEQUENCE [LARGE SCALE GENOMIC DNA]</scope>
    <source>
        <strain evidence="9">B3_TA06</strain>
    </source>
</reference>
<evidence type="ECO:0000313" key="10">
    <source>
        <dbReference type="Proteomes" id="UP000317778"/>
    </source>
</evidence>
<dbReference type="Gene3D" id="1.20.272.10">
    <property type="match status" value="1"/>
</dbReference>
<comment type="similarity">
    <text evidence="6">Belongs to the DNA polymerase HolA subunit family.</text>
</comment>
<dbReference type="SUPFAM" id="SSF52540">
    <property type="entry name" value="P-loop containing nucleoside triphosphate hydrolases"/>
    <property type="match status" value="1"/>
</dbReference>
<dbReference type="InterPro" id="IPR008921">
    <property type="entry name" value="DNA_pol3_clamp-load_cplx_C"/>
</dbReference>
<feature type="domain" description="DNA polymerase III delta subunit-like C-terminal" evidence="8">
    <location>
        <begin position="218"/>
        <end position="339"/>
    </location>
</feature>
<dbReference type="GO" id="GO:0003677">
    <property type="term" value="F:DNA binding"/>
    <property type="evidence" value="ECO:0007669"/>
    <property type="project" value="InterPro"/>
</dbReference>
<evidence type="ECO:0000313" key="9">
    <source>
        <dbReference type="EMBL" id="TKJ42626.1"/>
    </source>
</evidence>
<dbReference type="EC" id="2.7.7.7" evidence="1"/>
<organism evidence="9 10">
    <name type="scientific">candidate division TA06 bacterium B3_TA06</name>
    <dbReference type="NCBI Taxonomy" id="2012487"/>
    <lineage>
        <taxon>Bacteria</taxon>
        <taxon>Bacteria division TA06</taxon>
    </lineage>
</organism>
<dbReference type="Proteomes" id="UP000317778">
    <property type="component" value="Unassembled WGS sequence"/>
</dbReference>
<protein>
    <recommendedName>
        <fullName evidence="1">DNA-directed DNA polymerase</fullName>
        <ecNumber evidence="1">2.7.7.7</ecNumber>
    </recommendedName>
</protein>
<dbReference type="AlphaFoldDB" id="A0A532V5Z7"/>
<dbReference type="GO" id="GO:0006261">
    <property type="term" value="P:DNA-templated DNA replication"/>
    <property type="evidence" value="ECO:0007669"/>
    <property type="project" value="TreeGrafter"/>
</dbReference>
<evidence type="ECO:0000256" key="7">
    <source>
        <dbReference type="ARBA" id="ARBA00049244"/>
    </source>
</evidence>
<keyword evidence="5" id="KW-0239">DNA-directed DNA polymerase</keyword>
<accession>A0A532V5Z7</accession>
<dbReference type="PANTHER" id="PTHR34388">
    <property type="entry name" value="DNA POLYMERASE III SUBUNIT DELTA"/>
    <property type="match status" value="1"/>
</dbReference>
<dbReference type="GO" id="GO:0003887">
    <property type="term" value="F:DNA-directed DNA polymerase activity"/>
    <property type="evidence" value="ECO:0007669"/>
    <property type="project" value="UniProtKB-KW"/>
</dbReference>
<dbReference type="SUPFAM" id="SSF48019">
    <property type="entry name" value="post-AAA+ oligomerization domain-like"/>
    <property type="match status" value="1"/>
</dbReference>
<keyword evidence="4" id="KW-0235">DNA replication</keyword>
<keyword evidence="2" id="KW-0808">Transferase</keyword>
<dbReference type="InterPro" id="IPR048466">
    <property type="entry name" value="DNA_pol3_delta-like_C"/>
</dbReference>
<dbReference type="NCBIfam" id="TIGR01128">
    <property type="entry name" value="holA"/>
    <property type="match status" value="1"/>
</dbReference>
<evidence type="ECO:0000256" key="6">
    <source>
        <dbReference type="ARBA" id="ARBA00034754"/>
    </source>
</evidence>
<evidence type="ECO:0000256" key="4">
    <source>
        <dbReference type="ARBA" id="ARBA00022705"/>
    </source>
</evidence>
<name>A0A532V5Z7_UNCT6</name>
<dbReference type="Gene3D" id="3.40.50.300">
    <property type="entry name" value="P-loop containing nucleotide triphosphate hydrolases"/>
    <property type="match status" value="1"/>
</dbReference>
<gene>
    <name evidence="9" type="primary">holA</name>
    <name evidence="9" type="ORF">CEE36_06915</name>
</gene>
<dbReference type="Gene3D" id="1.10.8.60">
    <property type="match status" value="1"/>
</dbReference>
<dbReference type="InterPro" id="IPR027417">
    <property type="entry name" value="P-loop_NTPase"/>
</dbReference>
<dbReference type="Pfam" id="PF21694">
    <property type="entry name" value="DNA_pol3_delta_C"/>
    <property type="match status" value="1"/>
</dbReference>
<dbReference type="EMBL" id="NJBO01000010">
    <property type="protein sequence ID" value="TKJ42626.1"/>
    <property type="molecule type" value="Genomic_DNA"/>
</dbReference>
<evidence type="ECO:0000256" key="1">
    <source>
        <dbReference type="ARBA" id="ARBA00012417"/>
    </source>
</evidence>
<evidence type="ECO:0000256" key="3">
    <source>
        <dbReference type="ARBA" id="ARBA00022695"/>
    </source>
</evidence>